<dbReference type="CDD" id="cd21090">
    <property type="entry name" value="C11orf65"/>
    <property type="match status" value="1"/>
</dbReference>
<evidence type="ECO:0000256" key="1">
    <source>
        <dbReference type="SAM" id="MobiDB-lite"/>
    </source>
</evidence>
<evidence type="ECO:0000313" key="2">
    <source>
        <dbReference type="Proteomes" id="UP000694865"/>
    </source>
</evidence>
<name>A0ABM0M5K0_SACKO</name>
<organism evidence="2 3">
    <name type="scientific">Saccoglossus kowalevskii</name>
    <name type="common">Acorn worm</name>
    <dbReference type="NCBI Taxonomy" id="10224"/>
    <lineage>
        <taxon>Eukaryota</taxon>
        <taxon>Metazoa</taxon>
        <taxon>Hemichordata</taxon>
        <taxon>Enteropneusta</taxon>
        <taxon>Harrimaniidae</taxon>
        <taxon>Saccoglossus</taxon>
    </lineage>
</organism>
<feature type="compositionally biased region" description="Low complexity" evidence="1">
    <location>
        <begin position="88"/>
        <end position="103"/>
    </location>
</feature>
<accession>A0ABM0M5K0</accession>
<dbReference type="GeneID" id="100371204"/>
<proteinExistence type="predicted"/>
<gene>
    <name evidence="3" type="primary">LOC100371204</name>
</gene>
<protein>
    <submittedName>
        <fullName evidence="3">Uncharacterized protein C11orf65 homolog</fullName>
    </submittedName>
</protein>
<evidence type="ECO:0000313" key="3">
    <source>
        <dbReference type="RefSeq" id="XP_006815291.1"/>
    </source>
</evidence>
<dbReference type="RefSeq" id="XP_006815291.1">
    <property type="nucleotide sequence ID" value="XM_006815228.1"/>
</dbReference>
<dbReference type="Proteomes" id="UP000694865">
    <property type="component" value="Unplaced"/>
</dbReference>
<dbReference type="PANTHER" id="PTHR33504:SF2">
    <property type="entry name" value="PROTEIN MFI"/>
    <property type="match status" value="1"/>
</dbReference>
<keyword evidence="2" id="KW-1185">Reference proteome</keyword>
<reference evidence="3" key="1">
    <citation type="submission" date="2025-08" db="UniProtKB">
        <authorList>
            <consortium name="RefSeq"/>
        </authorList>
    </citation>
    <scope>IDENTIFICATION</scope>
    <source>
        <tissue evidence="3">Testes</tissue>
    </source>
</reference>
<feature type="region of interest" description="Disordered" evidence="1">
    <location>
        <begin position="392"/>
        <end position="426"/>
    </location>
</feature>
<dbReference type="PANTHER" id="PTHR33504">
    <property type="entry name" value="NADH DEHYDROGENASE (UBIQUINONE) 1 BETA SUBCOMPLEX, 4"/>
    <property type="match status" value="1"/>
</dbReference>
<sequence>MVPSPMAENENTMSRLEWCYHRYYTVRVQSGENDIASFEDFCANYIQNWWFRVKKGKRVTPSRSSFKSSKTVPRSMKAVRILQRQSSHHSASSKASSKASTVKSVKKVRTEPLGRMEAAVIIQRGWRRHIDVQVYKYYRDLINFRNRGDPAMMLRCVNPKETPLLDAASGVHVKFRLAGERFPPNIYYKIFTHRPIQDLCANSPKDYTRPEAKLKMMKDVHNKHDKRITNVKVGWYQRMDNNGWRLVSDRLLQRIDSDPITWESSHRKINFHHDKLKRRQDVEKKRKRRKVDWMKKMYREGMLKAKSDDKETISLIEGAAQGMVETIEAEGPDVIEEWEVDELLDWTNALNFDDYLTAWKEVATSANSEATAEEALTLATNKRDPFQITITAGRTPPIAPSPSRATTIPSAAHVSRPSPVSQLSTR</sequence>
<feature type="region of interest" description="Disordered" evidence="1">
    <location>
        <begin position="81"/>
        <end position="106"/>
    </location>
</feature>